<protein>
    <recommendedName>
        <fullName evidence="5">Glutathione peroxidase</fullName>
    </recommendedName>
</protein>
<sequence length="179" mass="19457">MNNHSQIAGVAALLVMTSGAFAACPDYLQGEYRKLHSSDNVNLCQLVENKPVLVVNTASHCGFTKQFKGLEAVHQQYKDQGLVVIGFASNDFDQEAKDEAEAADICFTNFGVSFTMIAPTHVKGDDANALFAELADKADAPKWNFNKYLLDREGKLVEHFGSSTAPDSKKLTGAIEKVL</sequence>
<dbReference type="EMBL" id="PRDL01000001">
    <property type="protein sequence ID" value="MBE8718920.1"/>
    <property type="molecule type" value="Genomic_DNA"/>
</dbReference>
<evidence type="ECO:0000313" key="8">
    <source>
        <dbReference type="EMBL" id="MBE8718920.1"/>
    </source>
</evidence>
<dbReference type="PROSITE" id="PS51355">
    <property type="entry name" value="GLUTATHIONE_PEROXID_3"/>
    <property type="match status" value="1"/>
</dbReference>
<keyword evidence="6" id="KW-0732">Signal</keyword>
<dbReference type="PROSITE" id="PS51352">
    <property type="entry name" value="THIOREDOXIN_2"/>
    <property type="match status" value="1"/>
</dbReference>
<evidence type="ECO:0000256" key="4">
    <source>
        <dbReference type="PIRSR" id="PIRSR000303-1"/>
    </source>
</evidence>
<evidence type="ECO:0000256" key="3">
    <source>
        <dbReference type="ARBA" id="ARBA00023002"/>
    </source>
</evidence>
<dbReference type="InterPro" id="IPR029759">
    <property type="entry name" value="GPX_AS"/>
</dbReference>
<dbReference type="Pfam" id="PF00255">
    <property type="entry name" value="GSHPx"/>
    <property type="match status" value="1"/>
</dbReference>
<dbReference type="InterPro" id="IPR036249">
    <property type="entry name" value="Thioredoxin-like_sf"/>
</dbReference>
<proteinExistence type="inferred from homology"/>
<evidence type="ECO:0000256" key="5">
    <source>
        <dbReference type="RuleBase" id="RU000499"/>
    </source>
</evidence>
<keyword evidence="9" id="KW-1185">Reference proteome</keyword>
<dbReference type="PROSITE" id="PS00460">
    <property type="entry name" value="GLUTATHIONE_PEROXID_1"/>
    <property type="match status" value="1"/>
</dbReference>
<feature type="chain" id="PRO_5037877217" description="Glutathione peroxidase" evidence="6">
    <location>
        <begin position="23"/>
        <end position="179"/>
    </location>
</feature>
<dbReference type="RefSeq" id="WP_193911874.1">
    <property type="nucleotide sequence ID" value="NZ_PRDL01000001.1"/>
</dbReference>
<dbReference type="Gene3D" id="3.40.30.10">
    <property type="entry name" value="Glutaredoxin"/>
    <property type="match status" value="1"/>
</dbReference>
<dbReference type="InterPro" id="IPR000889">
    <property type="entry name" value="Glutathione_peroxidase"/>
</dbReference>
<dbReference type="PIRSF" id="PIRSF000303">
    <property type="entry name" value="Glutathion_perox"/>
    <property type="match status" value="1"/>
</dbReference>
<evidence type="ECO:0000256" key="2">
    <source>
        <dbReference type="ARBA" id="ARBA00022559"/>
    </source>
</evidence>
<feature type="active site" evidence="4">
    <location>
        <position position="61"/>
    </location>
</feature>
<evidence type="ECO:0000256" key="1">
    <source>
        <dbReference type="ARBA" id="ARBA00006926"/>
    </source>
</evidence>
<dbReference type="InterPro" id="IPR013766">
    <property type="entry name" value="Thioredoxin_domain"/>
</dbReference>
<dbReference type="AlphaFoldDB" id="A0A928YVU5"/>
<feature type="signal peptide" evidence="6">
    <location>
        <begin position="1"/>
        <end position="22"/>
    </location>
</feature>
<keyword evidence="2 5" id="KW-0575">Peroxidase</keyword>
<dbReference type="Proteomes" id="UP000652567">
    <property type="component" value="Unassembled WGS sequence"/>
</dbReference>
<dbReference type="PANTHER" id="PTHR11592">
    <property type="entry name" value="GLUTATHIONE PEROXIDASE"/>
    <property type="match status" value="1"/>
</dbReference>
<evidence type="ECO:0000259" key="7">
    <source>
        <dbReference type="PROSITE" id="PS51352"/>
    </source>
</evidence>
<keyword evidence="3 5" id="KW-0560">Oxidoreductase</keyword>
<dbReference type="CDD" id="cd00340">
    <property type="entry name" value="GSH_Peroxidase"/>
    <property type="match status" value="1"/>
</dbReference>
<organism evidence="8 9">
    <name type="scientific">Cellvibrio polysaccharolyticus</name>
    <dbReference type="NCBI Taxonomy" id="2082724"/>
    <lineage>
        <taxon>Bacteria</taxon>
        <taxon>Pseudomonadati</taxon>
        <taxon>Pseudomonadota</taxon>
        <taxon>Gammaproteobacteria</taxon>
        <taxon>Cellvibrionales</taxon>
        <taxon>Cellvibrionaceae</taxon>
        <taxon>Cellvibrio</taxon>
    </lineage>
</organism>
<reference evidence="8" key="1">
    <citation type="submission" date="2018-07" db="EMBL/GenBank/DDBJ databases">
        <title>Genome assembly of strain Ka43.</title>
        <authorList>
            <person name="Kukolya J."/>
            <person name="Nagy I."/>
            <person name="Horvath B."/>
            <person name="Toth A."/>
        </authorList>
    </citation>
    <scope>NUCLEOTIDE SEQUENCE</scope>
    <source>
        <strain evidence="8">KB43</strain>
    </source>
</reference>
<gene>
    <name evidence="8" type="ORF">C4F51_17230</name>
</gene>
<evidence type="ECO:0000313" key="9">
    <source>
        <dbReference type="Proteomes" id="UP000652567"/>
    </source>
</evidence>
<comment type="similarity">
    <text evidence="1 5">Belongs to the glutathione peroxidase family.</text>
</comment>
<dbReference type="GO" id="GO:0004601">
    <property type="term" value="F:peroxidase activity"/>
    <property type="evidence" value="ECO:0007669"/>
    <property type="project" value="UniProtKB-KW"/>
</dbReference>
<dbReference type="PRINTS" id="PR01011">
    <property type="entry name" value="GLUTPROXDASE"/>
</dbReference>
<comment type="caution">
    <text evidence="8">The sequence shown here is derived from an EMBL/GenBank/DDBJ whole genome shotgun (WGS) entry which is preliminary data.</text>
</comment>
<dbReference type="GO" id="GO:0034599">
    <property type="term" value="P:cellular response to oxidative stress"/>
    <property type="evidence" value="ECO:0007669"/>
    <property type="project" value="TreeGrafter"/>
</dbReference>
<feature type="domain" description="Thioredoxin" evidence="7">
    <location>
        <begin position="12"/>
        <end position="179"/>
    </location>
</feature>
<accession>A0A928YVU5</accession>
<evidence type="ECO:0000256" key="6">
    <source>
        <dbReference type="SAM" id="SignalP"/>
    </source>
</evidence>
<dbReference type="PANTHER" id="PTHR11592:SF44">
    <property type="entry name" value="GLUTATHIONE PEROXIDASE"/>
    <property type="match status" value="1"/>
</dbReference>
<dbReference type="SUPFAM" id="SSF52833">
    <property type="entry name" value="Thioredoxin-like"/>
    <property type="match status" value="1"/>
</dbReference>
<name>A0A928YVU5_9GAMM</name>